<dbReference type="Proteomes" id="UP000718571">
    <property type="component" value="Unassembled WGS sequence"/>
</dbReference>
<evidence type="ECO:0000313" key="6">
    <source>
        <dbReference type="Proteomes" id="UP000718571"/>
    </source>
</evidence>
<dbReference type="GO" id="GO:0003824">
    <property type="term" value="F:catalytic activity"/>
    <property type="evidence" value="ECO:0007669"/>
    <property type="project" value="InterPro"/>
</dbReference>
<dbReference type="CDD" id="cd10795">
    <property type="entry name" value="GH57N_MJA1_like"/>
    <property type="match status" value="1"/>
</dbReference>
<dbReference type="InterPro" id="IPR004300">
    <property type="entry name" value="Glyco_hydro_57_N"/>
</dbReference>
<accession>A0A8T3UV54</accession>
<dbReference type="InterPro" id="IPR052046">
    <property type="entry name" value="GH57_Enzymes"/>
</dbReference>
<reference evidence="6 7" key="1">
    <citation type="submission" date="2020-09" db="EMBL/GenBank/DDBJ databases">
        <title>Genomic characterization of a novel Parvarchaeota family in acid mine drainage sediments.</title>
        <authorList>
            <person name="Luo Z.-H."/>
        </authorList>
    </citation>
    <scope>NUCLEOTIDE SEQUENCE [LARGE SCALE GENOMIC DNA]</scope>
    <source>
        <strain evidence="5">MAS1_bins.189</strain>
        <strain evidence="4">TL1-5_bins.178</strain>
    </source>
</reference>
<dbReference type="PANTHER" id="PTHR36306">
    <property type="entry name" value="ALPHA-AMYLASE-RELATED-RELATED"/>
    <property type="match status" value="1"/>
</dbReference>
<dbReference type="AlphaFoldDB" id="A0A8T3UV54"/>
<name>A0A8T3UV54_9ARCH</name>
<evidence type="ECO:0000256" key="1">
    <source>
        <dbReference type="ARBA" id="ARBA00006821"/>
    </source>
</evidence>
<evidence type="ECO:0000313" key="7">
    <source>
        <dbReference type="Proteomes" id="UP000763484"/>
    </source>
</evidence>
<sequence length="393" mass="46184">MPNVTFYFEVHQPMRLKRELYFDSDSNFTDTDRNKSIFNRVSDKCYIPATDLLISLVKQHPEFKVSFSFTGTFFEQAEAFRPEVIQKFQELFDTGNMDLLEETYYHSLAYLISKEEFSDQISLHKQLMKRHFNYSPTVFRNTEAMYSNGVAESVEHMGYNGIVAEGWDKILGWRSPNYVYSPPRGEIGLLLRNYRLSDDVGFRFSSREWADYPLTADKYADWISKNEGDTVNIFIDYETFGEHQWKETGIFEFLKHLPGELLKRKVGFNTVSETSNLKKVGIFDSPDIISWADVDRDLSAWLGNKMQDSAFSRLKELEEPIKASGSDELLKSWRYLQTSDNFYYMCTKWFADGDIHKYFNFYDSPYLAYINYMNILSKLRKQITSYSKTTHTP</sequence>
<dbReference type="EMBL" id="JADFAQ010000016">
    <property type="protein sequence ID" value="MBE5727979.1"/>
    <property type="molecule type" value="Genomic_DNA"/>
</dbReference>
<organism evidence="5 6">
    <name type="scientific">Candidatus Acidifodinimicrobium mancum</name>
    <dbReference type="NCBI Taxonomy" id="2898728"/>
    <lineage>
        <taxon>Archaea</taxon>
        <taxon>Candidatus Parvarchaeota</taxon>
        <taxon>Candidatus Acidifodinimicrobiaceae</taxon>
        <taxon>Candidatus Acidifodinimicrobium</taxon>
    </lineage>
</organism>
<comment type="similarity">
    <text evidence="1">Belongs to the glycosyl hydrolase 57 family.</text>
</comment>
<proteinExistence type="inferred from homology"/>
<feature type="domain" description="Glycoside hydrolase family 57 N-terminal" evidence="3">
    <location>
        <begin position="5"/>
        <end position="276"/>
    </location>
</feature>
<dbReference type="GO" id="GO:0005975">
    <property type="term" value="P:carbohydrate metabolic process"/>
    <property type="evidence" value="ECO:0007669"/>
    <property type="project" value="InterPro"/>
</dbReference>
<dbReference type="SUPFAM" id="SSF88713">
    <property type="entry name" value="Glycoside hydrolase/deacetylase"/>
    <property type="match status" value="1"/>
</dbReference>
<evidence type="ECO:0000256" key="2">
    <source>
        <dbReference type="ARBA" id="ARBA00023277"/>
    </source>
</evidence>
<gene>
    <name evidence="4" type="ORF">IHE50_01005</name>
    <name evidence="5" type="ORF">IHE51_00020</name>
</gene>
<keyword evidence="2" id="KW-0119">Carbohydrate metabolism</keyword>
<dbReference type="PANTHER" id="PTHR36306:SF1">
    <property type="entry name" value="ALPHA-AMYLASE-RELATED"/>
    <property type="match status" value="1"/>
</dbReference>
<dbReference type="EMBL" id="JADFAR010000001">
    <property type="protein sequence ID" value="MBE5728239.1"/>
    <property type="molecule type" value="Genomic_DNA"/>
</dbReference>
<dbReference type="Proteomes" id="UP000763484">
    <property type="component" value="Unassembled WGS sequence"/>
</dbReference>
<evidence type="ECO:0000313" key="5">
    <source>
        <dbReference type="EMBL" id="MBE5728239.1"/>
    </source>
</evidence>
<dbReference type="Pfam" id="PF03065">
    <property type="entry name" value="Glyco_hydro_57"/>
    <property type="match status" value="1"/>
</dbReference>
<protein>
    <submittedName>
        <fullName evidence="5">Alpha-amylase</fullName>
    </submittedName>
</protein>
<dbReference type="Gene3D" id="3.20.110.20">
    <property type="match status" value="1"/>
</dbReference>
<evidence type="ECO:0000259" key="3">
    <source>
        <dbReference type="Pfam" id="PF03065"/>
    </source>
</evidence>
<comment type="caution">
    <text evidence="5">The sequence shown here is derived from an EMBL/GenBank/DDBJ whole genome shotgun (WGS) entry which is preliminary data.</text>
</comment>
<evidence type="ECO:0000313" key="4">
    <source>
        <dbReference type="EMBL" id="MBE5727979.1"/>
    </source>
</evidence>
<dbReference type="InterPro" id="IPR011330">
    <property type="entry name" value="Glyco_hydro/deAcase_b/a-brl"/>
</dbReference>